<dbReference type="RefSeq" id="WP_344702444.1">
    <property type="nucleotide sequence ID" value="NZ_BAAAZT010000028.1"/>
</dbReference>
<dbReference type="InterPro" id="IPR025711">
    <property type="entry name" value="PepSY"/>
</dbReference>
<feature type="chain" id="PRO_5047357957" description="PepSY domain-containing protein" evidence="1">
    <location>
        <begin position="23"/>
        <end position="112"/>
    </location>
</feature>
<name>A0ABP7LFJ1_9GAMM</name>
<keyword evidence="4" id="KW-1185">Reference proteome</keyword>
<dbReference type="Proteomes" id="UP001500133">
    <property type="component" value="Unassembled WGS sequence"/>
</dbReference>
<evidence type="ECO:0000313" key="3">
    <source>
        <dbReference type="EMBL" id="GAA3899367.1"/>
    </source>
</evidence>
<dbReference type="EMBL" id="BAAAZT010000028">
    <property type="protein sequence ID" value="GAA3899367.1"/>
    <property type="molecule type" value="Genomic_DNA"/>
</dbReference>
<dbReference type="Pfam" id="PF13670">
    <property type="entry name" value="PepSY_2"/>
    <property type="match status" value="1"/>
</dbReference>
<evidence type="ECO:0000259" key="2">
    <source>
        <dbReference type="Pfam" id="PF13670"/>
    </source>
</evidence>
<proteinExistence type="predicted"/>
<gene>
    <name evidence="3" type="ORF">GCM10022228_07340</name>
</gene>
<feature type="signal peptide" evidence="1">
    <location>
        <begin position="1"/>
        <end position="22"/>
    </location>
</feature>
<comment type="caution">
    <text evidence="3">The sequence shown here is derived from an EMBL/GenBank/DDBJ whole genome shotgun (WGS) entry which is preliminary data.</text>
</comment>
<keyword evidence="1" id="KW-0732">Signal</keyword>
<accession>A0ABP7LFJ1</accession>
<evidence type="ECO:0000313" key="4">
    <source>
        <dbReference type="Proteomes" id="UP001500133"/>
    </source>
</evidence>
<protein>
    <recommendedName>
        <fullName evidence="2">PepSY domain-containing protein</fullName>
    </recommendedName>
</protein>
<sequence>MKKPLMMAAALAATFTAASSYADDDCHDPVADWQPRDTLRQALAANGWEVRRISVDDGCYEAKGLDEHGNRIEAKYAPASLRLHKLEIAFSHSAVMPDDLERYRIKDTPKRQ</sequence>
<evidence type="ECO:0000256" key="1">
    <source>
        <dbReference type="SAM" id="SignalP"/>
    </source>
</evidence>
<reference evidence="4" key="1">
    <citation type="journal article" date="2019" name="Int. J. Syst. Evol. Microbiol.">
        <title>The Global Catalogue of Microorganisms (GCM) 10K type strain sequencing project: providing services to taxonomists for standard genome sequencing and annotation.</title>
        <authorList>
            <consortium name="The Broad Institute Genomics Platform"/>
            <consortium name="The Broad Institute Genome Sequencing Center for Infectious Disease"/>
            <person name="Wu L."/>
            <person name="Ma J."/>
        </authorList>
    </citation>
    <scope>NUCLEOTIDE SEQUENCE [LARGE SCALE GENOMIC DNA]</scope>
    <source>
        <strain evidence="4">JCM 16914</strain>
    </source>
</reference>
<feature type="domain" description="PepSY" evidence="2">
    <location>
        <begin position="7"/>
        <end position="83"/>
    </location>
</feature>
<organism evidence="3 4">
    <name type="scientific">Halomonas cibimaris</name>
    <dbReference type="NCBI Taxonomy" id="657012"/>
    <lineage>
        <taxon>Bacteria</taxon>
        <taxon>Pseudomonadati</taxon>
        <taxon>Pseudomonadota</taxon>
        <taxon>Gammaproteobacteria</taxon>
        <taxon>Oceanospirillales</taxon>
        <taxon>Halomonadaceae</taxon>
        <taxon>Halomonas</taxon>
    </lineage>
</organism>